<sequence>MKQIIRHFKTQRKDNKNQIVIFGANDIGIHLAQTLEREDQNIILIDEKEEFLRELDEKIDVLTLAGNPLALETLKEAGVGKKTKLIAVTDSDNINLLLLFLGQSLGVKESYALIWNQECYQSFFPQVSRLKGKHYLINLWELVVQEIEQKSKLKLQILFINEVRGTLVLAIRFLAGHPLIGQEINQIKLGNRGRILKVINNGIFFDKEKNHRIESEDFLIIEIERSEQERVMRRWFAFGGLHKVMVGGEGLIQALKSHWPNFSKSMVCIEKDLIKCQQMLKIADHALILHGDGLDISLLKEAGIEKTSIFIAASHKDEINLLSSLLAKSFGVKDVITILRKRQHTGMLKRLKLEGIISIPQLVVKHLIDRIIFKKSGIFSIKLVAQIDNDLAEGLYLVNRKGILTPLTKCHEQKDNEIIILRLE</sequence>
<dbReference type="Pfam" id="PF02254">
    <property type="entry name" value="TrkA_N"/>
    <property type="match status" value="2"/>
</dbReference>
<evidence type="ECO:0000256" key="1">
    <source>
        <dbReference type="ARBA" id="ARBA00022448"/>
    </source>
</evidence>
<dbReference type="PROSITE" id="PS51201">
    <property type="entry name" value="RCK_N"/>
    <property type="match status" value="1"/>
</dbReference>
<dbReference type="PANTHER" id="PTHR43833:SF5">
    <property type="entry name" value="TRK SYSTEM POTASSIUM UPTAKE PROTEIN TRKA"/>
    <property type="match status" value="1"/>
</dbReference>
<dbReference type="GO" id="GO:0005886">
    <property type="term" value="C:plasma membrane"/>
    <property type="evidence" value="ECO:0007669"/>
    <property type="project" value="InterPro"/>
</dbReference>
<protein>
    <recommendedName>
        <fullName evidence="5">RCK N-terminal domain-containing protein</fullName>
    </recommendedName>
</protein>
<dbReference type="PRINTS" id="PR00335">
    <property type="entry name" value="KUPTAKETRKA"/>
</dbReference>
<keyword evidence="4" id="KW-0406">Ion transport</keyword>
<dbReference type="RefSeq" id="WP_127016099.1">
    <property type="nucleotide sequence ID" value="NZ_CP016379.1"/>
</dbReference>
<dbReference type="InterPro" id="IPR006036">
    <property type="entry name" value="K_uptake_TrkA"/>
</dbReference>
<dbReference type="AlphaFoldDB" id="A0A3S9SWP9"/>
<evidence type="ECO:0000313" key="7">
    <source>
        <dbReference type="Proteomes" id="UP000267250"/>
    </source>
</evidence>
<dbReference type="KEGG" id="aft:BBF96_04785"/>
<dbReference type="Proteomes" id="UP000267250">
    <property type="component" value="Chromosome"/>
</dbReference>
<proteinExistence type="predicted"/>
<dbReference type="GO" id="GO:0015079">
    <property type="term" value="F:potassium ion transmembrane transporter activity"/>
    <property type="evidence" value="ECO:0007669"/>
    <property type="project" value="InterPro"/>
</dbReference>
<dbReference type="InterPro" id="IPR050721">
    <property type="entry name" value="Trk_Ktr_HKT_K-transport"/>
</dbReference>
<reference evidence="6 7" key="1">
    <citation type="submission" date="2016-07" db="EMBL/GenBank/DDBJ databases">
        <title>Genome and transcriptome analysis of iron-reducing fermentative bacteria Anoxybacter fermentans.</title>
        <authorList>
            <person name="Zeng X."/>
            <person name="Shao Z."/>
        </authorList>
    </citation>
    <scope>NUCLEOTIDE SEQUENCE [LARGE SCALE GENOMIC DNA]</scope>
    <source>
        <strain evidence="6 7">DY22613</strain>
    </source>
</reference>
<evidence type="ECO:0000259" key="5">
    <source>
        <dbReference type="PROSITE" id="PS51201"/>
    </source>
</evidence>
<name>A0A3S9SWP9_9FIRM</name>
<dbReference type="SUPFAM" id="SSF51735">
    <property type="entry name" value="NAD(P)-binding Rossmann-fold domains"/>
    <property type="match status" value="2"/>
</dbReference>
<dbReference type="InterPro" id="IPR036291">
    <property type="entry name" value="NAD(P)-bd_dom_sf"/>
</dbReference>
<evidence type="ECO:0000256" key="4">
    <source>
        <dbReference type="ARBA" id="ARBA00023065"/>
    </source>
</evidence>
<dbReference type="PANTHER" id="PTHR43833">
    <property type="entry name" value="POTASSIUM CHANNEL PROTEIN 2-RELATED-RELATED"/>
    <property type="match status" value="1"/>
</dbReference>
<evidence type="ECO:0000256" key="2">
    <source>
        <dbReference type="ARBA" id="ARBA00022538"/>
    </source>
</evidence>
<keyword evidence="2" id="KW-0633">Potassium transport</keyword>
<accession>A0A3S9SWP9</accession>
<keyword evidence="7" id="KW-1185">Reference proteome</keyword>
<evidence type="ECO:0000313" key="6">
    <source>
        <dbReference type="EMBL" id="AZR72767.1"/>
    </source>
</evidence>
<keyword evidence="1" id="KW-0813">Transport</keyword>
<dbReference type="EMBL" id="CP016379">
    <property type="protein sequence ID" value="AZR72767.1"/>
    <property type="molecule type" value="Genomic_DNA"/>
</dbReference>
<organism evidence="6 7">
    <name type="scientific">Anoxybacter fermentans</name>
    <dbReference type="NCBI Taxonomy" id="1323375"/>
    <lineage>
        <taxon>Bacteria</taxon>
        <taxon>Bacillati</taxon>
        <taxon>Bacillota</taxon>
        <taxon>Clostridia</taxon>
        <taxon>Halanaerobiales</taxon>
        <taxon>Anoxybacter</taxon>
    </lineage>
</organism>
<evidence type="ECO:0000256" key="3">
    <source>
        <dbReference type="ARBA" id="ARBA00022958"/>
    </source>
</evidence>
<dbReference type="OrthoDB" id="9775180at2"/>
<gene>
    <name evidence="6" type="ORF">BBF96_04785</name>
</gene>
<dbReference type="Gene3D" id="3.40.50.720">
    <property type="entry name" value="NAD(P)-binding Rossmann-like Domain"/>
    <property type="match status" value="2"/>
</dbReference>
<keyword evidence="3" id="KW-0630">Potassium</keyword>
<dbReference type="InterPro" id="IPR003148">
    <property type="entry name" value="RCK_N"/>
</dbReference>
<feature type="domain" description="RCK N-terminal" evidence="5">
    <location>
        <begin position="16"/>
        <end position="136"/>
    </location>
</feature>